<protein>
    <submittedName>
        <fullName evidence="1">Uncharacterized protein</fullName>
    </submittedName>
</protein>
<proteinExistence type="predicted"/>
<evidence type="ECO:0000313" key="1">
    <source>
        <dbReference type="EMBL" id="OGY63229.1"/>
    </source>
</evidence>
<organism evidence="1 2">
    <name type="scientific">Candidatus Harrisonbacteria bacterium RIFCSPHIGHO2_02_FULL_42_16</name>
    <dbReference type="NCBI Taxonomy" id="1798404"/>
    <lineage>
        <taxon>Bacteria</taxon>
        <taxon>Candidatus Harrisoniibacteriota</taxon>
    </lineage>
</organism>
<name>A0A1G1ZFK0_9BACT</name>
<sequence length="100" mass="11553">MTDDNLRFGWSHYILVDESGEETKMKDLFKSCLGSSYDGLLFMTKNKKDNFFEEGELVVLHIVDENQCFVKPNKNFDDWKDLGEVFEDRNNPLPGDPSPA</sequence>
<evidence type="ECO:0000313" key="2">
    <source>
        <dbReference type="Proteomes" id="UP000177960"/>
    </source>
</evidence>
<dbReference type="EMBL" id="MHJG01000025">
    <property type="protein sequence ID" value="OGY63229.1"/>
    <property type="molecule type" value="Genomic_DNA"/>
</dbReference>
<dbReference type="Proteomes" id="UP000177960">
    <property type="component" value="Unassembled WGS sequence"/>
</dbReference>
<comment type="caution">
    <text evidence="1">The sequence shown here is derived from an EMBL/GenBank/DDBJ whole genome shotgun (WGS) entry which is preliminary data.</text>
</comment>
<reference evidence="1 2" key="1">
    <citation type="journal article" date="2016" name="Nat. Commun.">
        <title>Thousands of microbial genomes shed light on interconnected biogeochemical processes in an aquifer system.</title>
        <authorList>
            <person name="Anantharaman K."/>
            <person name="Brown C.T."/>
            <person name="Hug L.A."/>
            <person name="Sharon I."/>
            <person name="Castelle C.J."/>
            <person name="Probst A.J."/>
            <person name="Thomas B.C."/>
            <person name="Singh A."/>
            <person name="Wilkins M.J."/>
            <person name="Karaoz U."/>
            <person name="Brodie E.L."/>
            <person name="Williams K.H."/>
            <person name="Hubbard S.S."/>
            <person name="Banfield J.F."/>
        </authorList>
    </citation>
    <scope>NUCLEOTIDE SEQUENCE [LARGE SCALE GENOMIC DNA]</scope>
</reference>
<gene>
    <name evidence="1" type="ORF">A3B92_03985</name>
</gene>
<dbReference type="STRING" id="1798404.A3B92_03985"/>
<dbReference type="AlphaFoldDB" id="A0A1G1ZFK0"/>
<accession>A0A1G1ZFK0</accession>